<keyword evidence="7" id="KW-1185">Reference proteome</keyword>
<reference evidence="6 7" key="1">
    <citation type="submission" date="2022-09" db="EMBL/GenBank/DDBJ databases">
        <title>Enrichment on poylsaccharides allowed isolation of novel metabolic and taxonomic groups of Haloarchaea.</title>
        <authorList>
            <person name="Sorokin D.Y."/>
            <person name="Elcheninov A.G."/>
            <person name="Khizhniak T.V."/>
            <person name="Kolganova T.V."/>
            <person name="Kublanov I.V."/>
        </authorList>
    </citation>
    <scope>NUCLEOTIDE SEQUENCE [LARGE SCALE GENOMIC DNA]</scope>
    <source>
        <strain evidence="6 7">AArc-curdl1</strain>
    </source>
</reference>
<dbReference type="GO" id="GO:0006419">
    <property type="term" value="P:alanyl-tRNA aminoacylation"/>
    <property type="evidence" value="ECO:0007669"/>
    <property type="project" value="InterPro"/>
</dbReference>
<proteinExistence type="predicted"/>
<evidence type="ECO:0000313" key="6">
    <source>
        <dbReference type="EMBL" id="MCU4750826.1"/>
    </source>
</evidence>
<dbReference type="InterPro" id="IPR051335">
    <property type="entry name" value="Alanyl-tRNA_Editing_Enzymes"/>
</dbReference>
<dbReference type="Pfam" id="PF07973">
    <property type="entry name" value="tRNA_SAD"/>
    <property type="match status" value="1"/>
</dbReference>
<dbReference type="InterPro" id="IPR009000">
    <property type="entry name" value="Transl_B-barrel_sf"/>
</dbReference>
<dbReference type="GO" id="GO:0004813">
    <property type="term" value="F:alanine-tRNA ligase activity"/>
    <property type="evidence" value="ECO:0007669"/>
    <property type="project" value="InterPro"/>
</dbReference>
<evidence type="ECO:0000256" key="3">
    <source>
        <dbReference type="ARBA" id="ARBA00022723"/>
    </source>
</evidence>
<dbReference type="EMBL" id="JAOPJZ010000001">
    <property type="protein sequence ID" value="MCU4750826.1"/>
    <property type="molecule type" value="Genomic_DNA"/>
</dbReference>
<dbReference type="PANTHER" id="PTHR43462">
    <property type="entry name" value="ALANYL-TRNA EDITING PROTEIN"/>
    <property type="match status" value="1"/>
</dbReference>
<dbReference type="Gene3D" id="3.30.980.10">
    <property type="entry name" value="Threonyl-trna Synthetase, Chain A, domain 2"/>
    <property type="match status" value="1"/>
</dbReference>
<dbReference type="AlphaFoldDB" id="A0AAP2Z535"/>
<dbReference type="GO" id="GO:0003676">
    <property type="term" value="F:nucleic acid binding"/>
    <property type="evidence" value="ECO:0007669"/>
    <property type="project" value="InterPro"/>
</dbReference>
<comment type="cofactor">
    <cofactor evidence="1">
        <name>Zn(2+)</name>
        <dbReference type="ChEBI" id="CHEBI:29105"/>
    </cofactor>
</comment>
<dbReference type="InterPro" id="IPR012947">
    <property type="entry name" value="tRNA_SAD"/>
</dbReference>
<dbReference type="SUPFAM" id="SSF55186">
    <property type="entry name" value="ThrRS/AlaRS common domain"/>
    <property type="match status" value="1"/>
</dbReference>
<dbReference type="Proteomes" id="UP001321047">
    <property type="component" value="Unassembled WGS sequence"/>
</dbReference>
<comment type="subcellular location">
    <subcellularLocation>
        <location evidence="2">Cytoplasm</location>
    </subcellularLocation>
</comment>
<evidence type="ECO:0000256" key="4">
    <source>
        <dbReference type="ARBA" id="ARBA00022833"/>
    </source>
</evidence>
<dbReference type="GO" id="GO:0002161">
    <property type="term" value="F:aminoacyl-tRNA deacylase activity"/>
    <property type="evidence" value="ECO:0007669"/>
    <property type="project" value="UniProtKB-ARBA"/>
</dbReference>
<dbReference type="SUPFAM" id="SSF50447">
    <property type="entry name" value="Translation proteins"/>
    <property type="match status" value="1"/>
</dbReference>
<keyword evidence="3" id="KW-0479">Metal-binding</keyword>
<dbReference type="InterPro" id="IPR018164">
    <property type="entry name" value="Ala-tRNA-synth_IIc_N"/>
</dbReference>
<evidence type="ECO:0000313" key="7">
    <source>
        <dbReference type="Proteomes" id="UP001321047"/>
    </source>
</evidence>
<dbReference type="SMART" id="SM00863">
    <property type="entry name" value="tRNA_SAD"/>
    <property type="match status" value="1"/>
</dbReference>
<dbReference type="Gene3D" id="2.40.30.130">
    <property type="match status" value="1"/>
</dbReference>
<dbReference type="PROSITE" id="PS50860">
    <property type="entry name" value="AA_TRNA_LIGASE_II_ALA"/>
    <property type="match status" value="1"/>
</dbReference>
<dbReference type="GO" id="GO:0046872">
    <property type="term" value="F:metal ion binding"/>
    <property type="evidence" value="ECO:0007669"/>
    <property type="project" value="UniProtKB-KW"/>
</dbReference>
<dbReference type="RefSeq" id="WP_425461876.1">
    <property type="nucleotide sequence ID" value="NZ_JAOPJZ010000001.1"/>
</dbReference>
<dbReference type="GO" id="GO:0005737">
    <property type="term" value="C:cytoplasm"/>
    <property type="evidence" value="ECO:0007669"/>
    <property type="project" value="UniProtKB-SubCell"/>
</dbReference>
<accession>A0AAP2Z535</accession>
<dbReference type="Pfam" id="PF01411">
    <property type="entry name" value="tRNA-synt_2c"/>
    <property type="match status" value="1"/>
</dbReference>
<feature type="domain" description="Alanyl-transfer RNA synthetases family profile" evidence="5">
    <location>
        <begin position="1"/>
        <end position="252"/>
    </location>
</feature>
<gene>
    <name evidence="6" type="ORF">OB919_02325</name>
</gene>
<dbReference type="InterPro" id="IPR018165">
    <property type="entry name" value="Ala-tRNA-synth_IIc_core"/>
</dbReference>
<evidence type="ECO:0000256" key="1">
    <source>
        <dbReference type="ARBA" id="ARBA00001947"/>
    </source>
</evidence>
<name>A0AAP2Z535_9EURY</name>
<keyword evidence="4" id="KW-0862">Zinc</keyword>
<dbReference type="InterPro" id="IPR018163">
    <property type="entry name" value="Thr/Ala-tRNA-synth_IIc_edit"/>
</dbReference>
<protein>
    <submittedName>
        <fullName evidence="6">Alanyl-tRNA editing protein</fullName>
    </submittedName>
</protein>
<evidence type="ECO:0000259" key="5">
    <source>
        <dbReference type="PROSITE" id="PS50860"/>
    </source>
</evidence>
<comment type="caution">
    <text evidence="6">The sequence shown here is derived from an EMBL/GenBank/DDBJ whole genome shotgun (WGS) entry which is preliminary data.</text>
</comment>
<dbReference type="PANTHER" id="PTHR43462:SF1">
    <property type="entry name" value="ALANYL-TRNA EDITING PROTEIN AARSD1"/>
    <property type="match status" value="1"/>
</dbReference>
<evidence type="ECO:0000256" key="2">
    <source>
        <dbReference type="ARBA" id="ARBA00004496"/>
    </source>
</evidence>
<organism evidence="6 7">
    <name type="scientific">Natronosalvus hydrolyticus</name>
    <dbReference type="NCBI Taxonomy" id="2979988"/>
    <lineage>
        <taxon>Archaea</taxon>
        <taxon>Methanobacteriati</taxon>
        <taxon>Methanobacteriota</taxon>
        <taxon>Stenosarchaea group</taxon>
        <taxon>Halobacteria</taxon>
        <taxon>Halobacteriales</taxon>
        <taxon>Natrialbaceae</taxon>
        <taxon>Natronosalvus</taxon>
    </lineage>
</organism>
<sequence>MTEPLYLEETNHRSFEATVERVLDDGRLVLDRTGFYPAGGGQPADHGTIQLDRDVAAEDSLEWPVVDVQKRDTIYHELEGTPPLDELEPGATVVGTLDWDRRYAHMRYHTAQHLLSAHLLEAYDAPTTGNQLYAERARLDCRYDRFESEDLAAIEAAVNERIDDDLPVRWYELDRDVAESQLDAERTRLDLLPDSITEIRIVEIGNEDAPYDRVACAGTHVESTGELAGLEITGRETAGSGEERIRFRLLEA</sequence>
<dbReference type="GO" id="GO:0005524">
    <property type="term" value="F:ATP binding"/>
    <property type="evidence" value="ECO:0007669"/>
    <property type="project" value="InterPro"/>
</dbReference>